<evidence type="ECO:0000313" key="3">
    <source>
        <dbReference type="RefSeq" id="XP_054852271.1"/>
    </source>
</evidence>
<feature type="transmembrane region" description="Helical" evidence="1">
    <location>
        <begin position="12"/>
        <end position="30"/>
    </location>
</feature>
<gene>
    <name evidence="3" type="primary">LOC129341220</name>
</gene>
<reference evidence="3" key="1">
    <citation type="submission" date="2025-08" db="UniProtKB">
        <authorList>
            <consortium name="RefSeq"/>
        </authorList>
    </citation>
    <scope>IDENTIFICATION</scope>
    <source>
        <tissue evidence="3">Blood</tissue>
    </source>
</reference>
<dbReference type="RefSeq" id="XP_054852271.1">
    <property type="nucleotide sequence ID" value="XM_054996296.1"/>
</dbReference>
<accession>A0AA97LEL1</accession>
<evidence type="ECO:0000256" key="1">
    <source>
        <dbReference type="SAM" id="Phobius"/>
    </source>
</evidence>
<keyword evidence="1" id="KW-1133">Transmembrane helix</keyword>
<keyword evidence="1" id="KW-0812">Transmembrane</keyword>
<dbReference type="Proteomes" id="UP001190640">
    <property type="component" value="Chromosome 1"/>
</dbReference>
<name>A0AA97LEL1_EUBMA</name>
<protein>
    <submittedName>
        <fullName evidence="3">Uncharacterized LOC128706665 homolog</fullName>
    </submittedName>
</protein>
<sequence>MGLKTIWSNYRVLIVMGTGLALVHWGWYNIKSSPVFQPKRNELVPEPGIVTYVLDQEKQAKGK</sequence>
<proteinExistence type="predicted"/>
<organism evidence="2 3">
    <name type="scientific">Eublepharis macularius</name>
    <name type="common">Leopard gecko</name>
    <name type="synonym">Cyrtodactylus macularius</name>
    <dbReference type="NCBI Taxonomy" id="481883"/>
    <lineage>
        <taxon>Eukaryota</taxon>
        <taxon>Metazoa</taxon>
        <taxon>Chordata</taxon>
        <taxon>Craniata</taxon>
        <taxon>Vertebrata</taxon>
        <taxon>Euteleostomi</taxon>
        <taxon>Lepidosauria</taxon>
        <taxon>Squamata</taxon>
        <taxon>Bifurcata</taxon>
        <taxon>Gekkota</taxon>
        <taxon>Eublepharidae</taxon>
        <taxon>Eublepharinae</taxon>
        <taxon>Eublepharis</taxon>
    </lineage>
</organism>
<dbReference type="AlphaFoldDB" id="A0AA97LEL1"/>
<dbReference type="GeneID" id="129341220"/>
<keyword evidence="2" id="KW-1185">Reference proteome</keyword>
<evidence type="ECO:0000313" key="2">
    <source>
        <dbReference type="Proteomes" id="UP001190640"/>
    </source>
</evidence>
<dbReference type="KEGG" id="emc:129341220"/>
<keyword evidence="1" id="KW-0472">Membrane</keyword>